<dbReference type="GO" id="GO:0033973">
    <property type="term" value="F:dCTP deaminase (dUMP-forming) activity"/>
    <property type="evidence" value="ECO:0007669"/>
    <property type="project" value="UniProtKB-UniRule"/>
</dbReference>
<name>A0A5C6BMH3_9PLAN</name>
<gene>
    <name evidence="3 4" type="primary">dcd</name>
    <name evidence="4" type="ORF">CA54_05130</name>
</gene>
<keyword evidence="1 3" id="KW-0378">Hydrolase</keyword>
<feature type="active site" description="Proton donor/acceptor" evidence="3">
    <location>
        <position position="167"/>
    </location>
</feature>
<dbReference type="Pfam" id="PF22769">
    <property type="entry name" value="DCD"/>
    <property type="match status" value="1"/>
</dbReference>
<dbReference type="Gene3D" id="2.70.40.10">
    <property type="match status" value="1"/>
</dbReference>
<dbReference type="InterPro" id="IPR033704">
    <property type="entry name" value="dUTPase_trimeric"/>
</dbReference>
<comment type="subunit">
    <text evidence="3">Homotrimer.</text>
</comment>
<dbReference type="CDD" id="cd07557">
    <property type="entry name" value="trimeric_dUTPase"/>
    <property type="match status" value="1"/>
</dbReference>
<reference evidence="4 5" key="1">
    <citation type="submission" date="2019-02" db="EMBL/GenBank/DDBJ databases">
        <title>Deep-cultivation of Planctomycetes and their phenomic and genomic characterization uncovers novel biology.</title>
        <authorList>
            <person name="Wiegand S."/>
            <person name="Jogler M."/>
            <person name="Boedeker C."/>
            <person name="Pinto D."/>
            <person name="Vollmers J."/>
            <person name="Rivas-Marin E."/>
            <person name="Kohn T."/>
            <person name="Peeters S.H."/>
            <person name="Heuer A."/>
            <person name="Rast P."/>
            <person name="Oberbeckmann S."/>
            <person name="Bunk B."/>
            <person name="Jeske O."/>
            <person name="Meyerdierks A."/>
            <person name="Storesund J.E."/>
            <person name="Kallscheuer N."/>
            <person name="Luecker S."/>
            <person name="Lage O.M."/>
            <person name="Pohl T."/>
            <person name="Merkel B.J."/>
            <person name="Hornburger P."/>
            <person name="Mueller R.-W."/>
            <person name="Bruemmer F."/>
            <person name="Labrenz M."/>
            <person name="Spormann A.M."/>
            <person name="Op Den Camp H."/>
            <person name="Overmann J."/>
            <person name="Amann R."/>
            <person name="Jetten M.S.M."/>
            <person name="Mascher T."/>
            <person name="Medema M.H."/>
            <person name="Devos D.P."/>
            <person name="Kaster A.-K."/>
            <person name="Ovreas L."/>
            <person name="Rohde M."/>
            <person name="Galperin M.Y."/>
            <person name="Jogler C."/>
        </authorList>
    </citation>
    <scope>NUCLEOTIDE SEQUENCE [LARGE SCALE GENOMIC DNA]</scope>
    <source>
        <strain evidence="4 5">CA54</strain>
    </source>
</reference>
<feature type="binding site" evidence="3">
    <location>
        <position position="197"/>
    </location>
    <ligand>
        <name>dCTP</name>
        <dbReference type="ChEBI" id="CHEBI:61481"/>
    </ligand>
</feature>
<feature type="binding site" evidence="3">
    <location>
        <position position="201"/>
    </location>
    <ligand>
        <name>dCTP</name>
        <dbReference type="ChEBI" id="CHEBI:61481"/>
    </ligand>
</feature>
<dbReference type="GO" id="GO:0008829">
    <property type="term" value="F:dCTP deaminase activity"/>
    <property type="evidence" value="ECO:0007669"/>
    <property type="project" value="InterPro"/>
</dbReference>
<evidence type="ECO:0000256" key="2">
    <source>
        <dbReference type="ARBA" id="ARBA00023080"/>
    </source>
</evidence>
<comment type="catalytic activity">
    <reaction evidence="3">
        <text>dCTP + 2 H2O = dUMP + NH4(+) + diphosphate</text>
        <dbReference type="Rhea" id="RHEA:19205"/>
        <dbReference type="ChEBI" id="CHEBI:15377"/>
        <dbReference type="ChEBI" id="CHEBI:28938"/>
        <dbReference type="ChEBI" id="CHEBI:33019"/>
        <dbReference type="ChEBI" id="CHEBI:61481"/>
        <dbReference type="ChEBI" id="CHEBI:246422"/>
        <dbReference type="EC" id="3.5.4.30"/>
    </reaction>
</comment>
<dbReference type="PANTHER" id="PTHR42680">
    <property type="entry name" value="DCTP DEAMINASE"/>
    <property type="match status" value="1"/>
</dbReference>
<dbReference type="AlphaFoldDB" id="A0A5C6BMH3"/>
<keyword evidence="3" id="KW-0547">Nucleotide-binding</keyword>
<dbReference type="Proteomes" id="UP000320735">
    <property type="component" value="Unassembled WGS sequence"/>
</dbReference>
<dbReference type="InterPro" id="IPR036157">
    <property type="entry name" value="dUTPase-like_sf"/>
</dbReference>
<dbReference type="GO" id="GO:0006229">
    <property type="term" value="P:dUTP biosynthetic process"/>
    <property type="evidence" value="ECO:0007669"/>
    <property type="project" value="InterPro"/>
</dbReference>
<comment type="similarity">
    <text evidence="3">Belongs to the dCTP deaminase family.</text>
</comment>
<dbReference type="EC" id="3.5.4.30" evidence="3"/>
<proteinExistence type="inferred from homology"/>
<keyword evidence="5" id="KW-1185">Reference proteome</keyword>
<comment type="caution">
    <text evidence="3">Lacks conserved residue(s) required for the propagation of feature annotation.</text>
</comment>
<evidence type="ECO:0000256" key="3">
    <source>
        <dbReference type="HAMAP-Rule" id="MF_00146"/>
    </source>
</evidence>
<feature type="binding site" evidence="3">
    <location>
        <begin position="165"/>
        <end position="167"/>
    </location>
    <ligand>
        <name>dCTP</name>
        <dbReference type="ChEBI" id="CHEBI:61481"/>
    </ligand>
</feature>
<feature type="binding site" evidence="3">
    <location>
        <begin position="139"/>
        <end position="144"/>
    </location>
    <ligand>
        <name>dCTP</name>
        <dbReference type="ChEBI" id="CHEBI:61481"/>
    </ligand>
</feature>
<dbReference type="EMBL" id="SJPP01000001">
    <property type="protein sequence ID" value="TWU11704.1"/>
    <property type="molecule type" value="Genomic_DNA"/>
</dbReference>
<sequence>MVRSPCELSTSARKLTKSVGAVSMVAVDGHSGVGVPGFRCLISSLPMILSGNEIKRELGNNIVIEPFDDQLLNPNSYNLCLHDELIVYEEIVLDMKRPNRFRRFTIPAEGFVLNPHQLYLGRTMERTETHNFVPMLEGRSSIGRMGLFVHITAGFGDAGFRGFWTLEMFAVQPIRIYPGVPICQIFYHQLHGDVTEYNSEKYQNNTDIQPSMLFKEWEKKTDPQKRLAFGQEVAE</sequence>
<dbReference type="SUPFAM" id="SSF51283">
    <property type="entry name" value="dUTPase-like"/>
    <property type="match status" value="1"/>
</dbReference>
<accession>A0A5C6BMH3</accession>
<feature type="binding site" evidence="3">
    <location>
        <position position="184"/>
    </location>
    <ligand>
        <name>dCTP</name>
        <dbReference type="ChEBI" id="CHEBI:61481"/>
    </ligand>
</feature>
<dbReference type="HAMAP" id="MF_00146">
    <property type="entry name" value="dCTP_deaminase"/>
    <property type="match status" value="1"/>
</dbReference>
<dbReference type="GO" id="GO:0006226">
    <property type="term" value="P:dUMP biosynthetic process"/>
    <property type="evidence" value="ECO:0007669"/>
    <property type="project" value="UniProtKB-UniRule"/>
</dbReference>
<evidence type="ECO:0000313" key="4">
    <source>
        <dbReference type="EMBL" id="TWU11704.1"/>
    </source>
</evidence>
<organism evidence="4 5">
    <name type="scientific">Symmachiella macrocystis</name>
    <dbReference type="NCBI Taxonomy" id="2527985"/>
    <lineage>
        <taxon>Bacteria</taxon>
        <taxon>Pseudomonadati</taxon>
        <taxon>Planctomycetota</taxon>
        <taxon>Planctomycetia</taxon>
        <taxon>Planctomycetales</taxon>
        <taxon>Planctomycetaceae</taxon>
        <taxon>Symmachiella</taxon>
    </lineage>
</organism>
<comment type="caution">
    <text evidence="4">The sequence shown here is derived from an EMBL/GenBank/DDBJ whole genome shotgun (WGS) entry which is preliminary data.</text>
</comment>
<feature type="site" description="Important for bifunctional activity" evidence="3">
    <location>
        <begin position="154"/>
        <end position="155"/>
    </location>
</feature>
<protein>
    <recommendedName>
        <fullName evidence="3">dCTP deaminase, dUMP-forming</fullName>
        <ecNumber evidence="3">3.5.4.30</ecNumber>
    </recommendedName>
    <alternativeName>
        <fullName evidence="3">Bifunctional dCTP deaminase:dUTPase</fullName>
    </alternativeName>
    <alternativeName>
        <fullName evidence="3">DCD-DUT</fullName>
    </alternativeName>
</protein>
<dbReference type="UniPathway" id="UPA00610">
    <property type="reaction ID" value="UER00667"/>
</dbReference>
<dbReference type="PANTHER" id="PTHR42680:SF3">
    <property type="entry name" value="DCTP DEAMINASE"/>
    <property type="match status" value="1"/>
</dbReference>
<evidence type="ECO:0000256" key="1">
    <source>
        <dbReference type="ARBA" id="ARBA00022801"/>
    </source>
</evidence>
<feature type="binding site" evidence="3">
    <location>
        <position position="157"/>
    </location>
    <ligand>
        <name>dCTP</name>
        <dbReference type="ChEBI" id="CHEBI:61481"/>
    </ligand>
</feature>
<dbReference type="NCBIfam" id="TIGR02274">
    <property type="entry name" value="dCTP_deam"/>
    <property type="match status" value="1"/>
</dbReference>
<comment type="function">
    <text evidence="3">Bifunctional enzyme that catalyzes both the deamination of dCTP to dUTP and the hydrolysis of dUTP to dUMP without releasing the toxic dUTP intermediate.</text>
</comment>
<keyword evidence="2 3" id="KW-0546">Nucleotide metabolism</keyword>
<dbReference type="InterPro" id="IPR011962">
    <property type="entry name" value="dCTP_deaminase"/>
</dbReference>
<dbReference type="GO" id="GO:0000166">
    <property type="term" value="F:nucleotide binding"/>
    <property type="evidence" value="ECO:0007669"/>
    <property type="project" value="UniProtKB-KW"/>
</dbReference>
<comment type="pathway">
    <text evidence="3">Pyrimidine metabolism; dUMP biosynthesis; dUMP from dCTP: step 1/1.</text>
</comment>
<evidence type="ECO:0000313" key="5">
    <source>
        <dbReference type="Proteomes" id="UP000320735"/>
    </source>
</evidence>
<dbReference type="GO" id="GO:0015949">
    <property type="term" value="P:nucleobase-containing small molecule interconversion"/>
    <property type="evidence" value="ECO:0007669"/>
    <property type="project" value="TreeGrafter"/>
</dbReference>